<feature type="transmembrane region" description="Helical" evidence="1">
    <location>
        <begin position="104"/>
        <end position="127"/>
    </location>
</feature>
<feature type="transmembrane region" description="Helical" evidence="1">
    <location>
        <begin position="76"/>
        <end position="98"/>
    </location>
</feature>
<proteinExistence type="predicted"/>
<dbReference type="AlphaFoldDB" id="A0A0K1NNY5"/>
<accession>A0A0K1NNY5</accession>
<sequence>MRIGSISWNEPFKKFVQLNIILGAMKVMVGVFIGILILGEVRDFSLVFLIEVFCSFILFLLSLNAWIFSEHRWKPLAFTVLGSFLIMGVVLALLWLMVSDSSCLGVYSLIIFLIYFLYHFIVALIFIPVGYGIFRNWFEEDED</sequence>
<name>A0A0K1NNY5_9BACT</name>
<dbReference type="RefSeq" id="WP_025078116.1">
    <property type="nucleotide sequence ID" value="NZ_BAKO01000008.1"/>
</dbReference>
<gene>
    <name evidence="2" type="ORF">ADJ77_12815</name>
</gene>
<protein>
    <submittedName>
        <fullName evidence="2">Uncharacterized protein</fullName>
    </submittedName>
</protein>
<dbReference type="Proteomes" id="UP000060345">
    <property type="component" value="Chromosome 2"/>
</dbReference>
<feature type="transmembrane region" description="Helical" evidence="1">
    <location>
        <begin position="44"/>
        <end position="69"/>
    </location>
</feature>
<evidence type="ECO:0000313" key="3">
    <source>
        <dbReference type="Proteomes" id="UP000060345"/>
    </source>
</evidence>
<keyword evidence="1" id="KW-0812">Transmembrane</keyword>
<feature type="transmembrane region" description="Helical" evidence="1">
    <location>
        <begin position="20"/>
        <end position="38"/>
    </location>
</feature>
<keyword evidence="1" id="KW-1133">Transmembrane helix</keyword>
<dbReference type="KEGG" id="pfus:ADJ77_12815"/>
<keyword evidence="1" id="KW-0472">Membrane</keyword>
<evidence type="ECO:0000256" key="1">
    <source>
        <dbReference type="SAM" id="Phobius"/>
    </source>
</evidence>
<organism evidence="2 3">
    <name type="scientific">Prevotella fusca JCM 17724</name>
    <dbReference type="NCBI Taxonomy" id="1236517"/>
    <lineage>
        <taxon>Bacteria</taxon>
        <taxon>Pseudomonadati</taxon>
        <taxon>Bacteroidota</taxon>
        <taxon>Bacteroidia</taxon>
        <taxon>Bacteroidales</taxon>
        <taxon>Prevotellaceae</taxon>
        <taxon>Prevotella</taxon>
    </lineage>
</organism>
<evidence type="ECO:0000313" key="2">
    <source>
        <dbReference type="EMBL" id="AKU70593.1"/>
    </source>
</evidence>
<dbReference type="EMBL" id="CP012075">
    <property type="protein sequence ID" value="AKU70593.1"/>
    <property type="molecule type" value="Genomic_DNA"/>
</dbReference>
<reference evidence="2 3" key="1">
    <citation type="submission" date="2015-07" db="EMBL/GenBank/DDBJ databases">
        <authorList>
            <person name="Noorani M."/>
        </authorList>
    </citation>
    <scope>NUCLEOTIDE SEQUENCE [LARGE SCALE GENOMIC DNA]</scope>
    <source>
        <strain evidence="2 3">W1435</strain>
    </source>
</reference>